<dbReference type="InterPro" id="IPR003439">
    <property type="entry name" value="ABC_transporter-like_ATP-bd"/>
</dbReference>
<evidence type="ECO:0000256" key="4">
    <source>
        <dbReference type="SAM" id="MobiDB-lite"/>
    </source>
</evidence>
<dbReference type="InterPro" id="IPR003593">
    <property type="entry name" value="AAA+_ATPase"/>
</dbReference>
<evidence type="ECO:0000256" key="1">
    <source>
        <dbReference type="ARBA" id="ARBA00022448"/>
    </source>
</evidence>
<comment type="caution">
    <text evidence="6">The sequence shown here is derived from an EMBL/GenBank/DDBJ whole genome shotgun (WGS) entry which is preliminary data.</text>
</comment>
<proteinExistence type="predicted"/>
<dbReference type="InterPro" id="IPR027417">
    <property type="entry name" value="P-loop_NTPase"/>
</dbReference>
<dbReference type="PANTHER" id="PTHR42939">
    <property type="entry name" value="ABC TRANSPORTER ATP-BINDING PROTEIN ALBC-RELATED"/>
    <property type="match status" value="1"/>
</dbReference>
<dbReference type="GO" id="GO:0005524">
    <property type="term" value="F:ATP binding"/>
    <property type="evidence" value="ECO:0007669"/>
    <property type="project" value="UniProtKB-KW"/>
</dbReference>
<dbReference type="Proteomes" id="UP000291933">
    <property type="component" value="Unassembled WGS sequence"/>
</dbReference>
<dbReference type="GO" id="GO:0016887">
    <property type="term" value="F:ATP hydrolysis activity"/>
    <property type="evidence" value="ECO:0007669"/>
    <property type="project" value="InterPro"/>
</dbReference>
<reference evidence="6 7" key="1">
    <citation type="submission" date="2019-01" db="EMBL/GenBank/DDBJ databases">
        <title>Lactibacter flavus gen. nov., sp. nov., a novel bacterium of the family Propionibacteriaceae isolated from raw milk and dairy products.</title>
        <authorList>
            <person name="Huptas C."/>
            <person name="Wenning M."/>
            <person name="Breitenwieser F."/>
            <person name="Doll E."/>
            <person name="Von Neubeck M."/>
            <person name="Busse H.-J."/>
            <person name="Scherer S."/>
        </authorList>
    </citation>
    <scope>NUCLEOTIDE SEQUENCE [LARGE SCALE GENOMIC DNA]</scope>
    <source>
        <strain evidence="6 7">DSM 22130</strain>
    </source>
</reference>
<evidence type="ECO:0000259" key="5">
    <source>
        <dbReference type="PROSITE" id="PS50893"/>
    </source>
</evidence>
<feature type="domain" description="ABC transporter" evidence="5">
    <location>
        <begin position="2"/>
        <end position="232"/>
    </location>
</feature>
<dbReference type="CDD" id="cd03230">
    <property type="entry name" value="ABC_DR_subfamily_A"/>
    <property type="match status" value="1"/>
</dbReference>
<dbReference type="Pfam" id="PF00005">
    <property type="entry name" value="ABC_tran"/>
    <property type="match status" value="1"/>
</dbReference>
<evidence type="ECO:0000313" key="6">
    <source>
        <dbReference type="EMBL" id="TBT95031.1"/>
    </source>
</evidence>
<feature type="compositionally biased region" description="Low complexity" evidence="4">
    <location>
        <begin position="237"/>
        <end position="259"/>
    </location>
</feature>
<evidence type="ECO:0000313" key="7">
    <source>
        <dbReference type="Proteomes" id="UP000291933"/>
    </source>
</evidence>
<dbReference type="Gene3D" id="3.40.50.300">
    <property type="entry name" value="P-loop containing nucleotide triphosphate hydrolases"/>
    <property type="match status" value="1"/>
</dbReference>
<dbReference type="SUPFAM" id="SSF52540">
    <property type="entry name" value="P-loop containing nucleoside triphosphate hydrolases"/>
    <property type="match status" value="1"/>
</dbReference>
<dbReference type="SMART" id="SM00382">
    <property type="entry name" value="AAA"/>
    <property type="match status" value="1"/>
</dbReference>
<dbReference type="PANTHER" id="PTHR42939:SF1">
    <property type="entry name" value="ABC TRANSPORTER ATP-BINDING PROTEIN ALBC-RELATED"/>
    <property type="match status" value="1"/>
</dbReference>
<dbReference type="InterPro" id="IPR051782">
    <property type="entry name" value="ABC_Transporter_VariousFunc"/>
</dbReference>
<dbReference type="InterPro" id="IPR017871">
    <property type="entry name" value="ABC_transporter-like_CS"/>
</dbReference>
<accession>A0A4V2JT63</accession>
<dbReference type="PROSITE" id="PS00211">
    <property type="entry name" value="ABC_TRANSPORTER_1"/>
    <property type="match status" value="1"/>
</dbReference>
<feature type="region of interest" description="Disordered" evidence="4">
    <location>
        <begin position="234"/>
        <end position="259"/>
    </location>
</feature>
<evidence type="ECO:0000256" key="2">
    <source>
        <dbReference type="ARBA" id="ARBA00022741"/>
    </source>
</evidence>
<keyword evidence="3 6" id="KW-0067">ATP-binding</keyword>
<dbReference type="PROSITE" id="PS50893">
    <property type="entry name" value="ABC_TRANSPORTER_2"/>
    <property type="match status" value="1"/>
</dbReference>
<name>A0A4V2JT63_PROTD</name>
<dbReference type="RefSeq" id="WP_131171868.1">
    <property type="nucleotide sequence ID" value="NZ_FXTL01000006.1"/>
</dbReference>
<evidence type="ECO:0000256" key="3">
    <source>
        <dbReference type="ARBA" id="ARBA00022840"/>
    </source>
</evidence>
<keyword evidence="1" id="KW-0813">Transport</keyword>
<protein>
    <submittedName>
        <fullName evidence="6">ABC transporter ATP-binding protein</fullName>
    </submittedName>
</protein>
<gene>
    <name evidence="6" type="ORF">ET996_07090</name>
</gene>
<dbReference type="EMBL" id="SDMR01000007">
    <property type="protein sequence ID" value="TBT95031.1"/>
    <property type="molecule type" value="Genomic_DNA"/>
</dbReference>
<dbReference type="OrthoDB" id="9804819at2"/>
<organism evidence="6 7">
    <name type="scientific">Propioniciclava tarda</name>
    <dbReference type="NCBI Taxonomy" id="433330"/>
    <lineage>
        <taxon>Bacteria</taxon>
        <taxon>Bacillati</taxon>
        <taxon>Actinomycetota</taxon>
        <taxon>Actinomycetes</taxon>
        <taxon>Propionibacteriales</taxon>
        <taxon>Propionibacteriaceae</taxon>
        <taxon>Propioniciclava</taxon>
    </lineage>
</organism>
<sequence>MLTITHLTKHYGDKTAVADLSLTVPPGAITGFIGRNGAGKTTTLRSAAGILDFDAGVITIDGHDVRTDPVSAKRVTAFLPDNPDLYEFMSGLDYLSFIADIYGIPATSRRSLIERYATAYGIDGDLGSSVGSYSHGMKQKLALVSALIRTPRLLMLDEPFVGLDPVAAHRLKGDLRSLCDAGGAVLFSTHILEVAQALCDNIAIISAGRLVVSGPTSSVVGDSSLEKVFLDLQGDSAGAAPPGATPQPAQEGPQPGASA</sequence>
<keyword evidence="2" id="KW-0547">Nucleotide-binding</keyword>
<keyword evidence="7" id="KW-1185">Reference proteome</keyword>
<dbReference type="AlphaFoldDB" id="A0A4V2JT63"/>